<reference evidence="3" key="1">
    <citation type="submission" date="2012-08" db="EMBL/GenBank/DDBJ databases">
        <title>The Genome Sequence of Wuchereria bancrofti.</title>
        <authorList>
            <person name="Nutman T.B."/>
            <person name="Fink D.L."/>
            <person name="Russ C."/>
            <person name="Young S."/>
            <person name="Zeng Q."/>
            <person name="Koehrsen M."/>
            <person name="Alvarado L."/>
            <person name="Berlin A."/>
            <person name="Chapman S.B."/>
            <person name="Chen Z."/>
            <person name="Freedman E."/>
            <person name="Gellesch M."/>
            <person name="Goldberg J."/>
            <person name="Griggs A."/>
            <person name="Gujja S."/>
            <person name="Heilman E.R."/>
            <person name="Heiman D."/>
            <person name="Hepburn T."/>
            <person name="Howarth C."/>
            <person name="Jen D."/>
            <person name="Larson L."/>
            <person name="Lewis B."/>
            <person name="Mehta T."/>
            <person name="Park D."/>
            <person name="Pearson M."/>
            <person name="Roberts A."/>
            <person name="Saif S."/>
            <person name="Shea T."/>
            <person name="Shenoy N."/>
            <person name="Sisk P."/>
            <person name="Stolte C."/>
            <person name="Sykes S."/>
            <person name="Walk T."/>
            <person name="White J."/>
            <person name="Yandava C."/>
            <person name="Haas B."/>
            <person name="Henn M.R."/>
            <person name="Nusbaum C."/>
            <person name="Birren B."/>
        </authorList>
    </citation>
    <scope>NUCLEOTIDE SEQUENCE [LARGE SCALE GENOMIC DNA]</scope>
    <source>
        <strain evidence="3">NA</strain>
    </source>
</reference>
<gene>
    <name evidence="2" type="ORF">WUBG_08131</name>
</gene>
<organism evidence="2 3">
    <name type="scientific">Wuchereria bancrofti</name>
    <dbReference type="NCBI Taxonomy" id="6293"/>
    <lineage>
        <taxon>Eukaryota</taxon>
        <taxon>Metazoa</taxon>
        <taxon>Ecdysozoa</taxon>
        <taxon>Nematoda</taxon>
        <taxon>Chromadorea</taxon>
        <taxon>Rhabditida</taxon>
        <taxon>Spirurina</taxon>
        <taxon>Spiruromorpha</taxon>
        <taxon>Filarioidea</taxon>
        <taxon>Onchocercidae</taxon>
        <taxon>Wuchereria</taxon>
    </lineage>
</organism>
<proteinExistence type="predicted"/>
<feature type="compositionally biased region" description="Polar residues" evidence="1">
    <location>
        <begin position="35"/>
        <end position="45"/>
    </location>
</feature>
<comment type="caution">
    <text evidence="2">The sequence shown here is derived from an EMBL/GenBank/DDBJ whole genome shotgun (WGS) entry which is preliminary data.</text>
</comment>
<dbReference type="EMBL" id="ADBV01004042">
    <property type="protein sequence ID" value="EJW80963.1"/>
    <property type="molecule type" value="Genomic_DNA"/>
</dbReference>
<evidence type="ECO:0000313" key="2">
    <source>
        <dbReference type="EMBL" id="EJW80963.1"/>
    </source>
</evidence>
<feature type="region of interest" description="Disordered" evidence="1">
    <location>
        <begin position="1"/>
        <end position="75"/>
    </location>
</feature>
<name>J9EFL8_WUCBA</name>
<accession>J9EFL8</accession>
<feature type="compositionally biased region" description="Polar residues" evidence="1">
    <location>
        <begin position="58"/>
        <end position="67"/>
    </location>
</feature>
<dbReference type="AlphaFoldDB" id="J9EFL8"/>
<sequence>MCKMRVGSDSAENCLGVNADRTQNQNSPDRRSTMDESWSLCSSTNELHDEDGPRTPKAGSNNSSSKSDGWINWDE</sequence>
<protein>
    <submittedName>
        <fullName evidence="2">Uncharacterized protein</fullName>
    </submittedName>
</protein>
<evidence type="ECO:0000313" key="3">
    <source>
        <dbReference type="Proteomes" id="UP000004810"/>
    </source>
</evidence>
<dbReference type="Proteomes" id="UP000004810">
    <property type="component" value="Unassembled WGS sequence"/>
</dbReference>
<evidence type="ECO:0000256" key="1">
    <source>
        <dbReference type="SAM" id="MobiDB-lite"/>
    </source>
</evidence>